<dbReference type="EMBL" id="VBUU01000012">
    <property type="protein sequence ID" value="TLG10262.1"/>
    <property type="molecule type" value="Genomic_DNA"/>
</dbReference>
<proteinExistence type="predicted"/>
<dbReference type="EMBL" id="VBUT01000012">
    <property type="protein sequence ID" value="TLF73647.1"/>
    <property type="molecule type" value="Genomic_DNA"/>
</dbReference>
<evidence type="ECO:0000313" key="5">
    <source>
        <dbReference type="Proteomes" id="UP000308349"/>
    </source>
</evidence>
<sequence length="369" mass="39521">MSTTTTTTVSTAELATTDAALRRDFTRFHNLRTIAPHADTPAQARTLLAQAAKLADRWTNGPDPDARALWHELESAVAVWNARPETTARAFRRLSQAHNAGDIPIEDRTWQTLNQAAELTGHLTTTIAGSNQDSARWTPTQPAAKPSNCGGSLLDRALGGHAAEPVGLDEVAAVIAETDRLLAIEELCGDRDTGADDHTYLLPPPLHPTPTTATGDAESRRTNALITLQNLTAEHTRLAGEWDGPLEEVDTLVARLESLLCAIRDARRAAATAGVPVADIEATYRAGSGGQYWHPPVPPKRPDSGRDSDGGLDEITPAHLETPHHTNAAGDEGACSGPAFTRADDWTDDRFPVLGGRDEHRVDVEAARS</sequence>
<feature type="region of interest" description="Disordered" evidence="1">
    <location>
        <begin position="287"/>
        <end position="341"/>
    </location>
</feature>
<accession>A0A5R8PEC7</accession>
<evidence type="ECO:0000313" key="2">
    <source>
        <dbReference type="EMBL" id="TLF73647.1"/>
    </source>
</evidence>
<dbReference type="RefSeq" id="WP_138452157.1">
    <property type="nucleotide sequence ID" value="NZ_JADLSC010000006.1"/>
</dbReference>
<dbReference type="Proteomes" id="UP000306378">
    <property type="component" value="Unassembled WGS sequence"/>
</dbReference>
<name>A0A5R8PEC7_9NOCA</name>
<evidence type="ECO:0000313" key="3">
    <source>
        <dbReference type="EMBL" id="TLG10262.1"/>
    </source>
</evidence>
<evidence type="ECO:0000313" key="4">
    <source>
        <dbReference type="Proteomes" id="UP000306378"/>
    </source>
</evidence>
<comment type="caution">
    <text evidence="3">The sequence shown here is derived from an EMBL/GenBank/DDBJ whole genome shotgun (WGS) entry which is preliminary data.</text>
</comment>
<evidence type="ECO:0000256" key="1">
    <source>
        <dbReference type="SAM" id="MobiDB-lite"/>
    </source>
</evidence>
<dbReference type="Proteomes" id="UP000308349">
    <property type="component" value="Unassembled WGS sequence"/>
</dbReference>
<feature type="compositionally biased region" description="Basic and acidic residues" evidence="1">
    <location>
        <begin position="300"/>
        <end position="309"/>
    </location>
</feature>
<reference evidence="4 5" key="1">
    <citation type="submission" date="2019-05" db="EMBL/GenBank/DDBJ databases">
        <title>Genomes sequences of two Nocardia cyriacigeorgica environmental isolates, type strains Nocardia asteroides ATCC 19247 and Nocardia cyriacigeorgica DSM 44484.</title>
        <authorList>
            <person name="Vautrin F."/>
            <person name="Bergeron E."/>
            <person name="Dubost A."/>
            <person name="Abrouk D."/>
            <person name="Rodriguez Nava V."/>
            <person name="Pujic P."/>
        </authorList>
    </citation>
    <scope>NUCLEOTIDE SEQUENCE [LARGE SCALE GENOMIC DNA]</scope>
    <source>
        <strain evidence="3 5">EML 1456</strain>
        <strain evidence="2 4">EML 446</strain>
    </source>
</reference>
<gene>
    <name evidence="2" type="ORF">FEK34_26530</name>
    <name evidence="3" type="ORF">FEK35_13750</name>
</gene>
<protein>
    <submittedName>
        <fullName evidence="3">Uncharacterized protein</fullName>
    </submittedName>
</protein>
<dbReference type="OrthoDB" id="4519119at2"/>
<organism evidence="3 5">
    <name type="scientific">Nocardia cyriacigeorgica</name>
    <dbReference type="NCBI Taxonomy" id="135487"/>
    <lineage>
        <taxon>Bacteria</taxon>
        <taxon>Bacillati</taxon>
        <taxon>Actinomycetota</taxon>
        <taxon>Actinomycetes</taxon>
        <taxon>Mycobacteriales</taxon>
        <taxon>Nocardiaceae</taxon>
        <taxon>Nocardia</taxon>
    </lineage>
</organism>
<dbReference type="AlphaFoldDB" id="A0A5R8PEC7"/>